<evidence type="ECO:0000313" key="2">
    <source>
        <dbReference type="EMBL" id="POG61895.1"/>
    </source>
</evidence>
<dbReference type="Proteomes" id="UP000018888">
    <property type="component" value="Unassembled WGS sequence"/>
</dbReference>
<keyword evidence="3" id="KW-1185">Reference proteome</keyword>
<gene>
    <name evidence="2" type="ORF">GLOIN_2v1700660</name>
</gene>
<keyword evidence="1" id="KW-0472">Membrane</keyword>
<evidence type="ECO:0000313" key="3">
    <source>
        <dbReference type="Proteomes" id="UP000018888"/>
    </source>
</evidence>
<accession>A0A2P4P938</accession>
<dbReference type="EMBL" id="AUPC02000322">
    <property type="protein sequence ID" value="POG61895.1"/>
    <property type="molecule type" value="Genomic_DNA"/>
</dbReference>
<proteinExistence type="predicted"/>
<dbReference type="AlphaFoldDB" id="A0A2P4P938"/>
<feature type="non-terminal residue" evidence="2">
    <location>
        <position position="1"/>
    </location>
</feature>
<comment type="caution">
    <text evidence="2">The sequence shown here is derived from an EMBL/GenBank/DDBJ whole genome shotgun (WGS) entry which is preliminary data.</text>
</comment>
<keyword evidence="1" id="KW-1133">Transmembrane helix</keyword>
<evidence type="ECO:0000256" key="1">
    <source>
        <dbReference type="SAM" id="Phobius"/>
    </source>
</evidence>
<sequence>KKILFTLLHKIIKYAKSLNKQISRSSLYYFNWNILIITSTINHENYFESILATIKLYYVSSIYRLKISLPLAVKFINFYLIVLLKCKFVTNSKYF</sequence>
<keyword evidence="1" id="KW-0812">Transmembrane</keyword>
<feature type="transmembrane region" description="Helical" evidence="1">
    <location>
        <begin position="26"/>
        <end position="43"/>
    </location>
</feature>
<reference evidence="2 3" key="2">
    <citation type="journal article" date="2018" name="New Phytol.">
        <title>High intraspecific genome diversity in the model arbuscular mycorrhizal symbiont Rhizophagus irregularis.</title>
        <authorList>
            <person name="Chen E.C.H."/>
            <person name="Morin E."/>
            <person name="Beaudet D."/>
            <person name="Noel J."/>
            <person name="Yildirir G."/>
            <person name="Ndikumana S."/>
            <person name="Charron P."/>
            <person name="St-Onge C."/>
            <person name="Giorgi J."/>
            <person name="Kruger M."/>
            <person name="Marton T."/>
            <person name="Ropars J."/>
            <person name="Grigoriev I.V."/>
            <person name="Hainaut M."/>
            <person name="Henrissat B."/>
            <person name="Roux C."/>
            <person name="Martin F."/>
            <person name="Corradi N."/>
        </authorList>
    </citation>
    <scope>NUCLEOTIDE SEQUENCE [LARGE SCALE GENOMIC DNA]</scope>
    <source>
        <strain evidence="2 3">DAOM 197198</strain>
    </source>
</reference>
<name>A0A2P4P938_RHIID</name>
<reference evidence="2 3" key="1">
    <citation type="journal article" date="2013" name="Proc. Natl. Acad. Sci. U.S.A.">
        <title>Genome of an arbuscular mycorrhizal fungus provides insight into the oldest plant symbiosis.</title>
        <authorList>
            <person name="Tisserant E."/>
            <person name="Malbreil M."/>
            <person name="Kuo A."/>
            <person name="Kohler A."/>
            <person name="Symeonidi A."/>
            <person name="Balestrini R."/>
            <person name="Charron P."/>
            <person name="Duensing N."/>
            <person name="Frei Dit Frey N."/>
            <person name="Gianinazzi-Pearson V."/>
            <person name="Gilbert L.B."/>
            <person name="Handa Y."/>
            <person name="Herr J.R."/>
            <person name="Hijri M."/>
            <person name="Koul R."/>
            <person name="Kawaguchi M."/>
            <person name="Krajinski F."/>
            <person name="Lammers P.J."/>
            <person name="Masclaux F.G."/>
            <person name="Murat C."/>
            <person name="Morin E."/>
            <person name="Ndikumana S."/>
            <person name="Pagni M."/>
            <person name="Petitpierre D."/>
            <person name="Requena N."/>
            <person name="Rosikiewicz P."/>
            <person name="Riley R."/>
            <person name="Saito K."/>
            <person name="San Clemente H."/>
            <person name="Shapiro H."/>
            <person name="van Tuinen D."/>
            <person name="Becard G."/>
            <person name="Bonfante P."/>
            <person name="Paszkowski U."/>
            <person name="Shachar-Hill Y.Y."/>
            <person name="Tuskan G.A."/>
            <person name="Young P.W."/>
            <person name="Sanders I.R."/>
            <person name="Henrissat B."/>
            <person name="Rensing S.A."/>
            <person name="Grigoriev I.V."/>
            <person name="Corradi N."/>
            <person name="Roux C."/>
            <person name="Martin F."/>
        </authorList>
    </citation>
    <scope>NUCLEOTIDE SEQUENCE [LARGE SCALE GENOMIC DNA]</scope>
    <source>
        <strain evidence="2 3">DAOM 197198</strain>
    </source>
</reference>
<organism evidence="2 3">
    <name type="scientific">Rhizophagus irregularis (strain DAOM 181602 / DAOM 197198 / MUCL 43194)</name>
    <name type="common">Arbuscular mycorrhizal fungus</name>
    <name type="synonym">Glomus intraradices</name>
    <dbReference type="NCBI Taxonomy" id="747089"/>
    <lineage>
        <taxon>Eukaryota</taxon>
        <taxon>Fungi</taxon>
        <taxon>Fungi incertae sedis</taxon>
        <taxon>Mucoromycota</taxon>
        <taxon>Glomeromycotina</taxon>
        <taxon>Glomeromycetes</taxon>
        <taxon>Glomerales</taxon>
        <taxon>Glomeraceae</taxon>
        <taxon>Rhizophagus</taxon>
    </lineage>
</organism>
<protein>
    <submittedName>
        <fullName evidence="2">Uncharacterized protein</fullName>
    </submittedName>
</protein>
<feature type="transmembrane region" description="Helical" evidence="1">
    <location>
        <begin position="63"/>
        <end position="84"/>
    </location>
</feature>